<keyword evidence="10" id="KW-1185">Reference proteome</keyword>
<evidence type="ECO:0000313" key="10">
    <source>
        <dbReference type="Proteomes" id="UP000515788"/>
    </source>
</evidence>
<feature type="binding site" evidence="7">
    <location>
        <position position="56"/>
    </location>
    <ligand>
        <name>Zn(2+)</name>
        <dbReference type="ChEBI" id="CHEBI:29105"/>
    </ligand>
</feature>
<dbReference type="GO" id="GO:0004089">
    <property type="term" value="F:carbonate dehydratase activity"/>
    <property type="evidence" value="ECO:0007669"/>
    <property type="project" value="UniProtKB-UniRule"/>
</dbReference>
<evidence type="ECO:0000313" key="9">
    <source>
        <dbReference type="EMBL" id="QLL31470.1"/>
    </source>
</evidence>
<dbReference type="PROSITE" id="PS00705">
    <property type="entry name" value="PROK_CO2_ANHYDRASE_2"/>
    <property type="match status" value="1"/>
</dbReference>
<dbReference type="AlphaFoldDB" id="A0A7G3ZD84"/>
<evidence type="ECO:0000256" key="6">
    <source>
        <dbReference type="ARBA" id="ARBA00048348"/>
    </source>
</evidence>
<reference evidence="9 10" key="1">
    <citation type="submission" date="2020-06" db="EMBL/GenBank/DDBJ databases">
        <title>The yeast mating-type switching endonuclease HO is a domesticated member of an unorthodox homing genetic element family.</title>
        <authorList>
            <person name="Coughlan A.Y."/>
            <person name="Lombardi L."/>
            <person name="Braun-Galleani S."/>
            <person name="Martos A.R."/>
            <person name="Galeote V."/>
            <person name="Bigey F."/>
            <person name="Dequin S."/>
            <person name="Byrne K.P."/>
            <person name="Wolfe K.H."/>
        </authorList>
    </citation>
    <scope>NUCLEOTIDE SEQUENCE [LARGE SCALE GENOMIC DNA]</scope>
    <source>
        <strain evidence="9 10">CBS764</strain>
    </source>
</reference>
<evidence type="ECO:0000256" key="8">
    <source>
        <dbReference type="RuleBase" id="RU003956"/>
    </source>
</evidence>
<dbReference type="KEGG" id="tgb:HG536_0B03330"/>
<dbReference type="GO" id="GO:0008270">
    <property type="term" value="F:zinc ion binding"/>
    <property type="evidence" value="ECO:0007669"/>
    <property type="project" value="UniProtKB-UniRule"/>
</dbReference>
<dbReference type="Gene3D" id="3.40.1050.10">
    <property type="entry name" value="Carbonic anhydrase"/>
    <property type="match status" value="1"/>
</dbReference>
<feature type="binding site" evidence="7">
    <location>
        <position position="109"/>
    </location>
    <ligand>
        <name>Zn(2+)</name>
        <dbReference type="ChEBI" id="CHEBI:29105"/>
    </ligand>
</feature>
<comment type="function">
    <text evidence="8">Reversible hydration of carbon dioxide.</text>
</comment>
<dbReference type="EC" id="4.2.1.1" evidence="2 8"/>
<dbReference type="InterPro" id="IPR015892">
    <property type="entry name" value="Carbonic_anhydrase_CS"/>
</dbReference>
<evidence type="ECO:0000256" key="3">
    <source>
        <dbReference type="ARBA" id="ARBA00022723"/>
    </source>
</evidence>
<sequence>MISDSIFTLTHDSKLDDLLAANQQWSKTMNDLHPGLFREYNAKGQNPHTLFIGCSDSRYNEGCLGVLPGEVFTWKTVANVCSPEDLTFKATLEFAIRCLKVNKVVICGHTDCGGIKTCLTGQIEPLNDKEGLNCQHLYQYLQDIDQMYHEEKSQLANLPTLDAKSKYLSQCNVKRQFARVIENDTVKTAIANKELEVYGLVYNVDSGLLDPVISN</sequence>
<gene>
    <name evidence="9" type="ORF">HG536_0B03330</name>
</gene>
<dbReference type="CDD" id="cd00883">
    <property type="entry name" value="beta_CA_cladeA"/>
    <property type="match status" value="1"/>
</dbReference>
<dbReference type="GO" id="GO:0034599">
    <property type="term" value="P:cellular response to oxidative stress"/>
    <property type="evidence" value="ECO:0007669"/>
    <property type="project" value="TreeGrafter"/>
</dbReference>
<comment type="similarity">
    <text evidence="1 8">Belongs to the beta-class carbonic anhydrase family.</text>
</comment>
<dbReference type="InterPro" id="IPR036874">
    <property type="entry name" value="Carbonic_anhydrase_sf"/>
</dbReference>
<dbReference type="Pfam" id="PF00484">
    <property type="entry name" value="Pro_CA"/>
    <property type="match status" value="1"/>
</dbReference>
<accession>A0A7G3ZD84</accession>
<dbReference type="GO" id="GO:0071244">
    <property type="term" value="P:cellular response to carbon dioxide"/>
    <property type="evidence" value="ECO:0007669"/>
    <property type="project" value="TreeGrafter"/>
</dbReference>
<dbReference type="FunFam" id="3.40.1050.10:FF:000010">
    <property type="entry name" value="Carbonic anhydrase"/>
    <property type="match status" value="1"/>
</dbReference>
<dbReference type="RefSeq" id="XP_037138145.1">
    <property type="nucleotide sequence ID" value="XM_037282250.1"/>
</dbReference>
<keyword evidence="4 7" id="KW-0862">Zinc</keyword>
<dbReference type="OrthoDB" id="10248475at2759"/>
<dbReference type="PANTHER" id="PTHR11002">
    <property type="entry name" value="CARBONIC ANHYDRASE"/>
    <property type="match status" value="1"/>
</dbReference>
<comment type="cofactor">
    <cofactor evidence="7">
        <name>Zn(2+)</name>
        <dbReference type="ChEBI" id="CHEBI:29105"/>
    </cofactor>
    <text evidence="7">Binds 1 zinc ion per subunit.</text>
</comment>
<evidence type="ECO:0000256" key="5">
    <source>
        <dbReference type="ARBA" id="ARBA00023239"/>
    </source>
</evidence>
<dbReference type="InterPro" id="IPR001765">
    <property type="entry name" value="Carbonic_anhydrase"/>
</dbReference>
<evidence type="ECO:0000256" key="1">
    <source>
        <dbReference type="ARBA" id="ARBA00006217"/>
    </source>
</evidence>
<feature type="binding site" evidence="7">
    <location>
        <position position="112"/>
    </location>
    <ligand>
        <name>Zn(2+)</name>
        <dbReference type="ChEBI" id="CHEBI:29105"/>
    </ligand>
</feature>
<protein>
    <recommendedName>
        <fullName evidence="2 8">Carbonic anhydrase</fullName>
        <ecNumber evidence="2 8">4.2.1.1</ecNumber>
    </recommendedName>
    <alternativeName>
        <fullName evidence="8">Carbonate dehydratase</fullName>
    </alternativeName>
</protein>
<dbReference type="PANTHER" id="PTHR11002:SF76">
    <property type="entry name" value="CARBONIC ANHYDRASE"/>
    <property type="match status" value="1"/>
</dbReference>
<proteinExistence type="inferred from homology"/>
<evidence type="ECO:0000256" key="7">
    <source>
        <dbReference type="PIRSR" id="PIRSR601765-1"/>
    </source>
</evidence>
<dbReference type="GO" id="GO:0015976">
    <property type="term" value="P:carbon utilization"/>
    <property type="evidence" value="ECO:0007669"/>
    <property type="project" value="InterPro"/>
</dbReference>
<keyword evidence="3 7" id="KW-0479">Metal-binding</keyword>
<name>A0A7G3ZD84_9SACH</name>
<evidence type="ECO:0000256" key="2">
    <source>
        <dbReference type="ARBA" id="ARBA00012925"/>
    </source>
</evidence>
<dbReference type="EMBL" id="CP059247">
    <property type="protein sequence ID" value="QLL31470.1"/>
    <property type="molecule type" value="Genomic_DNA"/>
</dbReference>
<dbReference type="SMART" id="SM00947">
    <property type="entry name" value="Pro_CA"/>
    <property type="match status" value="1"/>
</dbReference>
<evidence type="ECO:0000256" key="4">
    <source>
        <dbReference type="ARBA" id="ARBA00022833"/>
    </source>
</evidence>
<dbReference type="GeneID" id="59324589"/>
<dbReference type="GO" id="GO:0005737">
    <property type="term" value="C:cytoplasm"/>
    <property type="evidence" value="ECO:0007669"/>
    <property type="project" value="TreeGrafter"/>
</dbReference>
<keyword evidence="5 8" id="KW-0456">Lyase</keyword>
<dbReference type="SUPFAM" id="SSF53056">
    <property type="entry name" value="beta-carbonic anhydrase, cab"/>
    <property type="match status" value="1"/>
</dbReference>
<dbReference type="Proteomes" id="UP000515788">
    <property type="component" value="Chromosome 2"/>
</dbReference>
<feature type="binding site" evidence="7">
    <location>
        <position position="54"/>
    </location>
    <ligand>
        <name>Zn(2+)</name>
        <dbReference type="ChEBI" id="CHEBI:29105"/>
    </ligand>
</feature>
<organism evidence="9 10">
    <name type="scientific">Torulaspora globosa</name>
    <dbReference type="NCBI Taxonomy" id="48254"/>
    <lineage>
        <taxon>Eukaryota</taxon>
        <taxon>Fungi</taxon>
        <taxon>Dikarya</taxon>
        <taxon>Ascomycota</taxon>
        <taxon>Saccharomycotina</taxon>
        <taxon>Saccharomycetes</taxon>
        <taxon>Saccharomycetales</taxon>
        <taxon>Saccharomycetaceae</taxon>
        <taxon>Torulaspora</taxon>
    </lineage>
</organism>
<comment type="catalytic activity">
    <reaction evidence="6 8">
        <text>hydrogencarbonate + H(+) = CO2 + H2O</text>
        <dbReference type="Rhea" id="RHEA:10748"/>
        <dbReference type="ChEBI" id="CHEBI:15377"/>
        <dbReference type="ChEBI" id="CHEBI:15378"/>
        <dbReference type="ChEBI" id="CHEBI:16526"/>
        <dbReference type="ChEBI" id="CHEBI:17544"/>
        <dbReference type="EC" id="4.2.1.1"/>
    </reaction>
</comment>